<comment type="similarity">
    <text evidence="1">Belongs to the dethiobiotin synthetase family.</text>
</comment>
<keyword evidence="1" id="KW-0479">Metal-binding</keyword>
<dbReference type="HAMAP" id="MF_00336">
    <property type="entry name" value="BioD"/>
    <property type="match status" value="1"/>
</dbReference>
<keyword evidence="1" id="KW-0963">Cytoplasm</keyword>
<dbReference type="PANTHER" id="PTHR43210">
    <property type="entry name" value="DETHIOBIOTIN SYNTHETASE"/>
    <property type="match status" value="1"/>
</dbReference>
<keyword evidence="1" id="KW-0460">Magnesium</keyword>
<keyword evidence="3" id="KW-1185">Reference proteome</keyword>
<name>A0A3G6J6V1_9CORY</name>
<dbReference type="GO" id="GO:0009102">
    <property type="term" value="P:biotin biosynthetic process"/>
    <property type="evidence" value="ECO:0007669"/>
    <property type="project" value="UniProtKB-UniRule"/>
</dbReference>
<dbReference type="SUPFAM" id="SSF52540">
    <property type="entry name" value="P-loop containing nucleoside triphosphate hydrolases"/>
    <property type="match status" value="1"/>
</dbReference>
<dbReference type="Proteomes" id="UP000269019">
    <property type="component" value="Chromosome"/>
</dbReference>
<dbReference type="CDD" id="cd03109">
    <property type="entry name" value="DTBS"/>
    <property type="match status" value="1"/>
</dbReference>
<evidence type="ECO:0000313" key="2">
    <source>
        <dbReference type="EMBL" id="AZA13493.1"/>
    </source>
</evidence>
<comment type="function">
    <text evidence="1">Catalyzes a mechanistically unusual reaction, the ATP-dependent insertion of CO2 between the N7 and N8 nitrogen atoms of 7,8-diaminopelargonic acid (DAPA, also called 7,8-diammoniononanoate) to form a ureido ring.</text>
</comment>
<evidence type="ECO:0000256" key="1">
    <source>
        <dbReference type="HAMAP-Rule" id="MF_00336"/>
    </source>
</evidence>
<reference evidence="2 3" key="1">
    <citation type="submission" date="2018-11" db="EMBL/GenBank/DDBJ databases">
        <authorList>
            <person name="Kleinhagauer T."/>
            <person name="Glaeser S.P."/>
            <person name="Spergser J."/>
            <person name="Ruckert C."/>
            <person name="Kaempfer P."/>
            <person name="Busse H.-J."/>
        </authorList>
    </citation>
    <scope>NUCLEOTIDE SEQUENCE [LARGE SCALE GENOMIC DNA]</scope>
    <source>
        <strain evidence="2 3">200CH</strain>
    </source>
</reference>
<dbReference type="Pfam" id="PF13500">
    <property type="entry name" value="AAA_26"/>
    <property type="match status" value="1"/>
</dbReference>
<dbReference type="GO" id="GO:0000287">
    <property type="term" value="F:magnesium ion binding"/>
    <property type="evidence" value="ECO:0007669"/>
    <property type="project" value="UniProtKB-UniRule"/>
</dbReference>
<dbReference type="OrthoDB" id="9802610at2"/>
<dbReference type="EC" id="6.3.3.3" evidence="1"/>
<feature type="binding site" evidence="1">
    <location>
        <position position="49"/>
    </location>
    <ligand>
        <name>Mg(2+)</name>
        <dbReference type="ChEBI" id="CHEBI:18420"/>
    </ligand>
</feature>
<organism evidence="2 3">
    <name type="scientific">Corynebacterium choanae</name>
    <dbReference type="NCBI Taxonomy" id="1862358"/>
    <lineage>
        <taxon>Bacteria</taxon>
        <taxon>Bacillati</taxon>
        <taxon>Actinomycetota</taxon>
        <taxon>Actinomycetes</taxon>
        <taxon>Mycobacteriales</taxon>
        <taxon>Corynebacteriaceae</taxon>
        <taxon>Corynebacterium</taxon>
    </lineage>
</organism>
<feature type="binding site" evidence="1">
    <location>
        <begin position="119"/>
        <end position="122"/>
    </location>
    <ligand>
        <name>ATP</name>
        <dbReference type="ChEBI" id="CHEBI:30616"/>
    </ligand>
</feature>
<dbReference type="InterPro" id="IPR027417">
    <property type="entry name" value="P-loop_NTPase"/>
</dbReference>
<proteinExistence type="inferred from homology"/>
<dbReference type="Gene3D" id="3.40.50.300">
    <property type="entry name" value="P-loop containing nucleotide triphosphate hydrolases"/>
    <property type="match status" value="1"/>
</dbReference>
<feature type="binding site" evidence="1">
    <location>
        <position position="119"/>
    </location>
    <ligand>
        <name>Mg(2+)</name>
        <dbReference type="ChEBI" id="CHEBI:18420"/>
    </ligand>
</feature>
<feature type="binding site" evidence="1">
    <location>
        <position position="210"/>
    </location>
    <ligand>
        <name>ATP</name>
        <dbReference type="ChEBI" id="CHEBI:30616"/>
    </ligand>
</feature>
<dbReference type="AlphaFoldDB" id="A0A3G6J6V1"/>
<dbReference type="GO" id="GO:0005524">
    <property type="term" value="F:ATP binding"/>
    <property type="evidence" value="ECO:0007669"/>
    <property type="project" value="UniProtKB-UniRule"/>
</dbReference>
<dbReference type="EMBL" id="CP033896">
    <property type="protein sequence ID" value="AZA13493.1"/>
    <property type="molecule type" value="Genomic_DNA"/>
</dbReference>
<accession>A0A3G6J6V1</accession>
<feature type="binding site" evidence="1">
    <location>
        <begin position="12"/>
        <end position="17"/>
    </location>
    <ligand>
        <name>ATP</name>
        <dbReference type="ChEBI" id="CHEBI:30616"/>
    </ligand>
</feature>
<dbReference type="UniPathway" id="UPA00078">
    <property type="reaction ID" value="UER00161"/>
</dbReference>
<sequence length="243" mass="25203">MALCIVTGTNTDVGKTIAVAALSAVLTELGHPVTVIKPVQTGEPDGAGDIYTAKQFIPTISTAEFIRYPEPLAPNIAAHRANMEQLDCAEVVTKIRDIHQQCLQQANREGTAEPVVLVEGAGGLLVRLGDTWTIADVAAGLSAPVVVVTSTGLGSLNLAELTVEAARRRGLSIAAVLGGSVPAKPDLATRLNLQLFSEITQAPWLGALPEHLGGRSKEAFAAAAFAALDCDQLRAALNLSAAQ</sequence>
<comment type="catalytic activity">
    <reaction evidence="1">
        <text>(7R,8S)-7,8-diammoniononanoate + CO2 + ATP = (4R,5S)-dethiobiotin + ADP + phosphate + 3 H(+)</text>
        <dbReference type="Rhea" id="RHEA:15805"/>
        <dbReference type="ChEBI" id="CHEBI:15378"/>
        <dbReference type="ChEBI" id="CHEBI:16526"/>
        <dbReference type="ChEBI" id="CHEBI:30616"/>
        <dbReference type="ChEBI" id="CHEBI:43474"/>
        <dbReference type="ChEBI" id="CHEBI:149469"/>
        <dbReference type="ChEBI" id="CHEBI:149473"/>
        <dbReference type="ChEBI" id="CHEBI:456216"/>
        <dbReference type="EC" id="6.3.3.3"/>
    </reaction>
</comment>
<dbReference type="PANTHER" id="PTHR43210:SF5">
    <property type="entry name" value="DETHIOBIOTIN SYNTHETASE"/>
    <property type="match status" value="1"/>
</dbReference>
<feature type="active site" evidence="1">
    <location>
        <position position="37"/>
    </location>
</feature>
<dbReference type="InterPro" id="IPR004472">
    <property type="entry name" value="DTB_synth_BioD"/>
</dbReference>
<keyword evidence="1 2" id="KW-0436">Ligase</keyword>
<dbReference type="RefSeq" id="WP_123927655.1">
    <property type="nucleotide sequence ID" value="NZ_CP033896.1"/>
</dbReference>
<gene>
    <name evidence="1 2" type="primary">bioD</name>
    <name evidence="2" type="ORF">CCHOA_05460</name>
</gene>
<feature type="binding site" evidence="1">
    <location>
        <position position="41"/>
    </location>
    <ligand>
        <name>substrate</name>
    </ligand>
</feature>
<comment type="subunit">
    <text evidence="1">Homodimer.</text>
</comment>
<keyword evidence="1" id="KW-0093">Biotin biosynthesis</keyword>
<dbReference type="PIRSF" id="PIRSF006755">
    <property type="entry name" value="DTB_synth"/>
    <property type="match status" value="1"/>
</dbReference>
<comment type="subcellular location">
    <subcellularLocation>
        <location evidence="1">Cytoplasm</location>
    </subcellularLocation>
</comment>
<keyword evidence="1" id="KW-0547">Nucleotide-binding</keyword>
<protein>
    <recommendedName>
        <fullName evidence="1">ATP-dependent dethiobiotin synthetase BioD</fullName>
        <ecNumber evidence="1">6.3.3.3</ecNumber>
    </recommendedName>
    <alternativeName>
        <fullName evidence="1">DTB synthetase</fullName>
        <shortName evidence="1">DTBS</shortName>
    </alternativeName>
    <alternativeName>
        <fullName evidence="1">Dethiobiotin synthase</fullName>
    </alternativeName>
</protein>
<dbReference type="GO" id="GO:0005829">
    <property type="term" value="C:cytosol"/>
    <property type="evidence" value="ECO:0007669"/>
    <property type="project" value="TreeGrafter"/>
</dbReference>
<evidence type="ECO:0000313" key="3">
    <source>
        <dbReference type="Proteomes" id="UP000269019"/>
    </source>
</evidence>
<feature type="binding site" evidence="1">
    <location>
        <position position="16"/>
    </location>
    <ligand>
        <name>Mg(2+)</name>
        <dbReference type="ChEBI" id="CHEBI:18420"/>
    </ligand>
</feature>
<dbReference type="GO" id="GO:0004141">
    <property type="term" value="F:dethiobiotin synthase activity"/>
    <property type="evidence" value="ECO:0007669"/>
    <property type="project" value="UniProtKB-UniRule"/>
</dbReference>
<feature type="binding site" evidence="1">
    <location>
        <position position="49"/>
    </location>
    <ligand>
        <name>ATP</name>
        <dbReference type="ChEBI" id="CHEBI:30616"/>
    </ligand>
</feature>
<keyword evidence="1" id="KW-0067">ATP-binding</keyword>
<comment type="caution">
    <text evidence="1">Lacks conserved residue(s) required for the propagation of feature annotation.</text>
</comment>
<dbReference type="KEGG" id="ccho:CCHOA_05460"/>
<comment type="cofactor">
    <cofactor evidence="1">
        <name>Mg(2+)</name>
        <dbReference type="ChEBI" id="CHEBI:18420"/>
    </cofactor>
</comment>
<feature type="binding site" evidence="1">
    <location>
        <begin position="179"/>
        <end position="180"/>
    </location>
    <ligand>
        <name>ATP</name>
        <dbReference type="ChEBI" id="CHEBI:30616"/>
    </ligand>
</feature>
<comment type="pathway">
    <text evidence="1">Cofactor biosynthesis; biotin biosynthesis; biotin from 7,8-diaminononanoate: step 1/2.</text>
</comment>
<dbReference type="NCBIfam" id="TIGR00347">
    <property type="entry name" value="bioD"/>
    <property type="match status" value="1"/>
</dbReference>